<dbReference type="AlphaFoldDB" id="A0A5S9Q0Z1"/>
<evidence type="ECO:0000313" key="2">
    <source>
        <dbReference type="EMBL" id="CAA0118269.1"/>
    </source>
</evidence>
<dbReference type="EMBL" id="CACSIK010000003">
    <property type="protein sequence ID" value="CAA0110710.1"/>
    <property type="molecule type" value="Genomic_DNA"/>
</dbReference>
<accession>A0A5S9Q0Z1</accession>
<evidence type="ECO:0000313" key="3">
    <source>
        <dbReference type="EMBL" id="CAA0122282.1"/>
    </source>
</evidence>
<sequence length="288" mass="32497">MKANEYASGEVYDYESVNFIELEKTDLGIPFAYLFPQSSLVIHLNEDWISTDDEDVGSRVRKKFADELKCICNVAIEKFYPGIDASVSIRNLTAKNSKISRNQRTTLFLVGPDKTREISEKLSHVTGFVCARAQQSQPDLFIKDDFPELLAPVTEFLEGQINGLRKNLSGVKINHPFGVEIFGSTPVITGFSGEFDSFEFEIPPAEEVCGIASIDGFREFHNTVYLTIIDCDEISEASKNFAVQDTTLLKKIMEAKYYDKKIRYIADKVFDNRPDKPTFILKGIEILG</sequence>
<dbReference type="RefSeq" id="WP_159269959.1">
    <property type="nucleotide sequence ID" value="NZ_CACSIK010000003.1"/>
</dbReference>
<reference evidence="4 5" key="1">
    <citation type="submission" date="2019-11" db="EMBL/GenBank/DDBJ databases">
        <authorList>
            <person name="Holert J."/>
        </authorList>
    </citation>
    <scope>NUCLEOTIDE SEQUENCE [LARGE SCALE GENOMIC DNA]</scope>
    <source>
        <strain evidence="2">BC3_2A</strain>
        <strain evidence="1">SB11_1A</strain>
    </source>
</reference>
<evidence type="ECO:0000313" key="5">
    <source>
        <dbReference type="Proteomes" id="UP000439591"/>
    </source>
</evidence>
<name>A0A5S9Q0Z1_9GAMM</name>
<gene>
    <name evidence="1" type="ORF">IHBHHGIJ_03227</name>
    <name evidence="2" type="ORF">KFEGEMFD_03440</name>
    <name evidence="3" type="ORF">KFEGEMFD_03972</name>
</gene>
<dbReference type="EMBL" id="CACSIM010000006">
    <property type="protein sequence ID" value="CAA0118269.1"/>
    <property type="molecule type" value="Genomic_DNA"/>
</dbReference>
<protein>
    <submittedName>
        <fullName evidence="1">Uncharacterized protein</fullName>
    </submittedName>
</protein>
<keyword evidence="4" id="KW-1185">Reference proteome</keyword>
<dbReference type="EMBL" id="CACSIM010000008">
    <property type="protein sequence ID" value="CAA0122282.1"/>
    <property type="molecule type" value="Genomic_DNA"/>
</dbReference>
<evidence type="ECO:0000313" key="4">
    <source>
        <dbReference type="Proteomes" id="UP000435877"/>
    </source>
</evidence>
<organism evidence="1 4">
    <name type="scientific">Zhongshania aliphaticivorans</name>
    <dbReference type="NCBI Taxonomy" id="1470434"/>
    <lineage>
        <taxon>Bacteria</taxon>
        <taxon>Pseudomonadati</taxon>
        <taxon>Pseudomonadota</taxon>
        <taxon>Gammaproteobacteria</taxon>
        <taxon>Cellvibrionales</taxon>
        <taxon>Spongiibacteraceae</taxon>
        <taxon>Zhongshania</taxon>
    </lineage>
</organism>
<proteinExistence type="predicted"/>
<dbReference type="Proteomes" id="UP000439591">
    <property type="component" value="Unassembled WGS sequence"/>
</dbReference>
<dbReference type="Proteomes" id="UP000435877">
    <property type="component" value="Unassembled WGS sequence"/>
</dbReference>
<evidence type="ECO:0000313" key="1">
    <source>
        <dbReference type="EMBL" id="CAA0110710.1"/>
    </source>
</evidence>